<dbReference type="OrthoDB" id="9811997at2"/>
<protein>
    <recommendedName>
        <fullName evidence="3">HNH endonuclease</fullName>
    </recommendedName>
</protein>
<organism evidence="1 2">
    <name type="scientific">Sporolactobacillus nakayamae</name>
    <dbReference type="NCBI Taxonomy" id="269670"/>
    <lineage>
        <taxon>Bacteria</taxon>
        <taxon>Bacillati</taxon>
        <taxon>Bacillota</taxon>
        <taxon>Bacilli</taxon>
        <taxon>Bacillales</taxon>
        <taxon>Sporolactobacillaceae</taxon>
        <taxon>Sporolactobacillus</taxon>
    </lineage>
</organism>
<dbReference type="AlphaFoldDB" id="A0A1I2P2R6"/>
<dbReference type="Proteomes" id="UP000198752">
    <property type="component" value="Unassembled WGS sequence"/>
</dbReference>
<dbReference type="STRING" id="269670.SAMN02982927_00684"/>
<accession>A0A1I2P2R6</accession>
<dbReference type="RefSeq" id="WP_093670077.1">
    <property type="nucleotide sequence ID" value="NZ_FOOY01000004.1"/>
</dbReference>
<evidence type="ECO:0000313" key="2">
    <source>
        <dbReference type="Proteomes" id="UP000198752"/>
    </source>
</evidence>
<evidence type="ECO:0008006" key="3">
    <source>
        <dbReference type="Google" id="ProtNLM"/>
    </source>
</evidence>
<name>A0A1I2P2R6_9BACL</name>
<keyword evidence="2" id="KW-1185">Reference proteome</keyword>
<dbReference type="EMBL" id="FOOY01000004">
    <property type="protein sequence ID" value="SFG10358.1"/>
    <property type="molecule type" value="Genomic_DNA"/>
</dbReference>
<dbReference type="InterPro" id="IPR003615">
    <property type="entry name" value="HNH_nuc"/>
</dbReference>
<sequence length="96" mass="11317">MQPWAEKFYASTQWRRCRNAYFKKRHGICERCGKPGKIVHHKIVLDPVNINDPMITLNDIHFELLCQECHNIFHNAKYGVTMNGVHFNEYGELVQS</sequence>
<reference evidence="2" key="1">
    <citation type="submission" date="2016-10" db="EMBL/GenBank/DDBJ databases">
        <authorList>
            <person name="Varghese N."/>
            <person name="Submissions S."/>
        </authorList>
    </citation>
    <scope>NUCLEOTIDE SEQUENCE [LARGE SCALE GENOMIC DNA]</scope>
    <source>
        <strain evidence="2">ATCC 700379</strain>
    </source>
</reference>
<gene>
    <name evidence="1" type="ORF">SAMN02982927_00684</name>
</gene>
<proteinExistence type="predicted"/>
<evidence type="ECO:0000313" key="1">
    <source>
        <dbReference type="EMBL" id="SFG10358.1"/>
    </source>
</evidence>
<dbReference type="CDD" id="cd00085">
    <property type="entry name" value="HNHc"/>
    <property type="match status" value="1"/>
</dbReference>